<dbReference type="AlphaFoldDB" id="A0A133YEL5"/>
<name>A0A133YEL5_9FIRM</name>
<dbReference type="RefSeq" id="WP_315573643.1">
    <property type="nucleotide sequence ID" value="NZ_CP118869.1"/>
</dbReference>
<dbReference type="Proteomes" id="UP000070080">
    <property type="component" value="Unassembled WGS sequence"/>
</dbReference>
<protein>
    <submittedName>
        <fullName evidence="1">Toxin-antitoxin system, antitoxin component, HicB domain protein</fullName>
    </submittedName>
</protein>
<reference evidence="2" key="1">
    <citation type="submission" date="2016-01" db="EMBL/GenBank/DDBJ databases">
        <authorList>
            <person name="Mitreva M."/>
            <person name="Pepin K.H."/>
            <person name="Mihindukulasuriya K.A."/>
            <person name="Fulton R."/>
            <person name="Fronick C."/>
            <person name="O'Laughlin M."/>
            <person name="Miner T."/>
            <person name="Herter B."/>
            <person name="Rosa B.A."/>
            <person name="Cordes M."/>
            <person name="Tomlinson C."/>
            <person name="Wollam A."/>
            <person name="Palsikar V.B."/>
            <person name="Mardis E.R."/>
            <person name="Wilson R.K."/>
        </authorList>
    </citation>
    <scope>NUCLEOTIDE SEQUENCE [LARGE SCALE GENOMIC DNA]</scope>
    <source>
        <strain evidence="2">KA00274</strain>
    </source>
</reference>
<evidence type="ECO:0000313" key="1">
    <source>
        <dbReference type="EMBL" id="KXB41652.1"/>
    </source>
</evidence>
<accession>A0A133YEL5</accession>
<keyword evidence="2" id="KW-1185">Reference proteome</keyword>
<dbReference type="EMBL" id="LSCV01000011">
    <property type="protein sequence ID" value="KXB41652.1"/>
    <property type="molecule type" value="Genomic_DNA"/>
</dbReference>
<evidence type="ECO:0000313" key="2">
    <source>
        <dbReference type="Proteomes" id="UP000070080"/>
    </source>
</evidence>
<proteinExistence type="predicted"/>
<comment type="caution">
    <text evidence="1">The sequence shown here is derived from an EMBL/GenBank/DDBJ whole genome shotgun (WGS) entry which is preliminary data.</text>
</comment>
<organism evidence="1 2">
    <name type="scientific">Amygdalobacter nucleatus</name>
    <dbReference type="NCBI Taxonomy" id="3029274"/>
    <lineage>
        <taxon>Bacteria</taxon>
        <taxon>Bacillati</taxon>
        <taxon>Bacillota</taxon>
        <taxon>Clostridia</taxon>
        <taxon>Eubacteriales</taxon>
        <taxon>Oscillospiraceae</taxon>
        <taxon>Amygdalobacter</taxon>
    </lineage>
</organism>
<dbReference type="PATRIC" id="fig|1497955.3.peg.583"/>
<sequence length="57" mass="6559">MKINIDLAEYRRKNDLRAVKKNCTIPSWLNFQAETAGLNFSAVLQAALKKELHIEDK</sequence>
<gene>
    <name evidence="1" type="ORF">HMPREF1872_00603</name>
</gene>